<proteinExistence type="predicted"/>
<dbReference type="AlphaFoldDB" id="A0A438N816"/>
<evidence type="ECO:0000313" key="2">
    <source>
        <dbReference type="Proteomes" id="UP000288859"/>
    </source>
</evidence>
<reference evidence="1 2" key="1">
    <citation type="submission" date="2017-03" db="EMBL/GenBank/DDBJ databases">
        <title>Genomes of endolithic fungi from Antarctica.</title>
        <authorList>
            <person name="Coleine C."/>
            <person name="Masonjones S."/>
            <person name="Stajich J.E."/>
        </authorList>
    </citation>
    <scope>NUCLEOTIDE SEQUENCE [LARGE SCALE GENOMIC DNA]</scope>
    <source>
        <strain evidence="1 2">CCFEE 6314</strain>
    </source>
</reference>
<accession>A0A438N816</accession>
<gene>
    <name evidence="1" type="ORF">B0A52_04188</name>
</gene>
<dbReference type="Proteomes" id="UP000288859">
    <property type="component" value="Unassembled WGS sequence"/>
</dbReference>
<evidence type="ECO:0000313" key="1">
    <source>
        <dbReference type="EMBL" id="RVX71789.1"/>
    </source>
</evidence>
<organism evidence="1 2">
    <name type="scientific">Exophiala mesophila</name>
    <name type="common">Black yeast-like fungus</name>
    <dbReference type="NCBI Taxonomy" id="212818"/>
    <lineage>
        <taxon>Eukaryota</taxon>
        <taxon>Fungi</taxon>
        <taxon>Dikarya</taxon>
        <taxon>Ascomycota</taxon>
        <taxon>Pezizomycotina</taxon>
        <taxon>Eurotiomycetes</taxon>
        <taxon>Chaetothyriomycetidae</taxon>
        <taxon>Chaetothyriales</taxon>
        <taxon>Herpotrichiellaceae</taxon>
        <taxon>Exophiala</taxon>
    </lineage>
</organism>
<name>A0A438N816_EXOME</name>
<dbReference type="OrthoDB" id="4150142at2759"/>
<protein>
    <submittedName>
        <fullName evidence="1">Uncharacterized protein</fullName>
    </submittedName>
</protein>
<dbReference type="SUPFAM" id="SSF52047">
    <property type="entry name" value="RNI-like"/>
    <property type="match status" value="1"/>
</dbReference>
<dbReference type="EMBL" id="NAJM01000015">
    <property type="protein sequence ID" value="RVX71789.1"/>
    <property type="molecule type" value="Genomic_DNA"/>
</dbReference>
<sequence>MVLISAITSGKAALPNPRTRNIAPTSLSYGRLHILGLPTEIRERIYKIIRIDTQHQARPDLLGQPTCAYKSLGQTCRQLYHEVDDGVPPFLVPHNKIETWLSGPLTTYSAWDDFKSLHVELRHDMDPGIFARFSHCLKGLAPNLEDLRIYCVGNDALGVRTSSKHPACGKFDQSLMPHNTEDLWVAGQGWNKKLTLLQTLPHLFNLRTLVLDNLNVPLLKNHVLANKPCLEKLVISADHRTILHDGYTENRQVRNMISPLLKPLVRSVHVQELTVTFNGIFDVCGLITATGLTLESLTLIVPSSDYQRAAAYHRTWTSDLAQILSILPGVSNLRNLRICFHDMIHDNTHEMGDLMYAFNTSVPRLNSLQSMELHFDIDSPWTPEAFFNALPKSLQRFHIYDKFHFGSYALLARMIGNKTAIATNHQLGTLIGENLSRTDAIAFPTSQLSFVGFEYTVEELEYDRELQDEDVMRVIKINGRLLDRRRNKHLAQFNGEHIPWRTRDSASGEEGYMDADSQTALLKAKVSQLDRPMFSEVPEQHVFAATDDYFGNEAEAEKIFHQEVAVAIDALPPVTYPVMVDVPDKCDHSNHWISA</sequence>
<comment type="caution">
    <text evidence="1">The sequence shown here is derived from an EMBL/GenBank/DDBJ whole genome shotgun (WGS) entry which is preliminary data.</text>
</comment>